<proteinExistence type="predicted"/>
<reference evidence="1" key="1">
    <citation type="journal article" date="2018" name="Genome Biol.">
        <title>SKESA: strategic k-mer extension for scrupulous assemblies.</title>
        <authorList>
            <person name="Souvorov A."/>
            <person name="Agarwala R."/>
            <person name="Lipman D.J."/>
        </authorList>
    </citation>
    <scope>NUCLEOTIDE SEQUENCE</scope>
    <source>
        <strain evidence="1">1930</strain>
    </source>
</reference>
<organism evidence="1">
    <name type="scientific">Vibrio parahaemolyticus</name>
    <dbReference type="NCBI Taxonomy" id="670"/>
    <lineage>
        <taxon>Bacteria</taxon>
        <taxon>Pseudomonadati</taxon>
        <taxon>Pseudomonadota</taxon>
        <taxon>Gammaproteobacteria</taxon>
        <taxon>Vibrionales</taxon>
        <taxon>Vibrionaceae</taxon>
        <taxon>Vibrio</taxon>
    </lineage>
</organism>
<gene>
    <name evidence="2" type="ORF">EHC69_02030</name>
    <name evidence="1" type="ORF">I7278_26140</name>
</gene>
<sequence length="555" mass="64686">MSKSQIKEALRQQSLEWYLTKSDSNYFTAPELFSPLYRVLYEHLLRGEEPPYYVTDFDKETTANLHQCRTSFDRYLVALFPSRYEASNSLELRSTELKEGELLEYLHSTYAKATSDRDSYNTDREIKYILDLLPITEDKVEWLKKKAKSQLYKLLVLSYKLSIINPRWRELIRYVEPERMHKASMDNVVDFNMLDDTKARENSALVKMFYFEIDQGKGDGDATQSRRIMILPFAFDCLFKAVQLTAYRQFYLGQNLDQIEEKLKSFSTRFDSILHGLSKQPLSYKNHNQELADLMQTTVLKNIYTNGLLARKCFEHNIDYCEVKIANNGNWIINTQGTLNIPRLIESELNLPSGTFDPRWVALAETLAKIVLKSDRIAPEEYHVIRNLCCILVTHLKKQGKVNLKSNITGKKHNDFSVMKELVRGHDWLQKNDPNVENKHHLSLMRPTTVHFLTYAVGQLMWSMDCGQHSEQSNLSDSDYVQFSTTVFDTVFELIIKLRSADHVTCLSAVEYMCKEIYGVHFDLDQRFLASLGDKLVLQKHIERAQIVWDPLKNL</sequence>
<dbReference type="AlphaFoldDB" id="A0A7Z2RMY8"/>
<evidence type="ECO:0000313" key="1">
    <source>
        <dbReference type="EMBL" id="HAS6680256.1"/>
    </source>
</evidence>
<evidence type="ECO:0000313" key="2">
    <source>
        <dbReference type="EMBL" id="QHH08229.1"/>
    </source>
</evidence>
<reference evidence="1" key="3">
    <citation type="submission" date="2019-12" db="EMBL/GenBank/DDBJ databases">
        <authorList>
            <consortium name="NCBI Pathogen Detection Project"/>
        </authorList>
    </citation>
    <scope>NUCLEOTIDE SEQUENCE</scope>
    <source>
        <strain evidence="1">1930</strain>
    </source>
</reference>
<reference evidence="2 3" key="2">
    <citation type="submission" date="2018-12" db="EMBL/GenBank/DDBJ databases">
        <title>Genomic insights into the evolutionary origins and pathogenicity of five Vibrio parahaemolyticus strains isolated from the shrimp with acute hepatopancreatic necrosis disease (AHPND).</title>
        <authorList>
            <person name="Yang Q."/>
            <person name="Dong X."/>
            <person name="Xie G."/>
            <person name="Fu S."/>
            <person name="Zou P."/>
            <person name="Sun J."/>
            <person name="Wang Y."/>
            <person name="Huang J."/>
        </authorList>
    </citation>
    <scope>NUCLEOTIDE SEQUENCE [LARGE SCALE GENOMIC DNA]</scope>
    <source>
        <strain evidence="2 3">20160303005-1</strain>
    </source>
</reference>
<accession>A0A7Z2RMY8</accession>
<dbReference type="EMBL" id="CP034298">
    <property type="protein sequence ID" value="QHH08229.1"/>
    <property type="molecule type" value="Genomic_DNA"/>
</dbReference>
<dbReference type="Proteomes" id="UP000464718">
    <property type="component" value="Chromosome i"/>
</dbReference>
<dbReference type="EMBL" id="DACQKT010000033">
    <property type="protein sequence ID" value="HAS6680256.1"/>
    <property type="molecule type" value="Genomic_DNA"/>
</dbReference>
<evidence type="ECO:0000313" key="3">
    <source>
        <dbReference type="Proteomes" id="UP000464718"/>
    </source>
</evidence>
<dbReference type="RefSeq" id="WP_025789419.1">
    <property type="nucleotide sequence ID" value="NZ_CP034298.1"/>
</dbReference>
<protein>
    <submittedName>
        <fullName evidence="1">Uncharacterized protein</fullName>
    </submittedName>
</protein>
<name>A0A7Z2RMY8_VIBPH</name>
<dbReference type="Proteomes" id="UP000856022">
    <property type="component" value="Unassembled WGS sequence"/>
</dbReference>